<organism evidence="1 2">
    <name type="scientific">Hymenobacter ginkgonis</name>
    <dbReference type="NCBI Taxonomy" id="2682976"/>
    <lineage>
        <taxon>Bacteria</taxon>
        <taxon>Pseudomonadati</taxon>
        <taxon>Bacteroidota</taxon>
        <taxon>Cytophagia</taxon>
        <taxon>Cytophagales</taxon>
        <taxon>Hymenobacteraceae</taxon>
        <taxon>Hymenobacter</taxon>
    </lineage>
</organism>
<proteinExistence type="predicted"/>
<name>A0A7K1TL15_9BACT</name>
<sequence length="206" mass="23634">MFRSLKNIDSAYQQTKTLALLFMVLCASIAGYAVYASQRTARLAQDHIYLLDQGQLLAATSHNVQDNRPVEAQDHVKRFHEYFFTLDPDSKAIESNVTQSLFLADESAKRAYDNYKESGYYNNLIQANISQHITVDSVVVNPTTYPYYAKCYATEQIIRATNVTTRALVSECYLRDVSRSTNNPHGFLMERWRVIQNNDLRTEARL</sequence>
<dbReference type="RefSeq" id="WP_157569814.1">
    <property type="nucleotide sequence ID" value="NZ_WQKZ01000009.1"/>
</dbReference>
<dbReference type="InterPro" id="IPR022276">
    <property type="entry name" value="Conjug_transposon_TraK"/>
</dbReference>
<keyword evidence="2" id="KW-1185">Reference proteome</keyword>
<gene>
    <name evidence="1" type="primary">traK</name>
    <name evidence="1" type="ORF">GO988_22440</name>
</gene>
<protein>
    <submittedName>
        <fullName evidence="1">Conjugative transposon protein TraK</fullName>
    </submittedName>
</protein>
<dbReference type="AlphaFoldDB" id="A0A7K1TL15"/>
<evidence type="ECO:0000313" key="2">
    <source>
        <dbReference type="Proteomes" id="UP000441336"/>
    </source>
</evidence>
<evidence type="ECO:0000313" key="1">
    <source>
        <dbReference type="EMBL" id="MVN79100.1"/>
    </source>
</evidence>
<reference evidence="1 2" key="1">
    <citation type="submission" date="2019-12" db="EMBL/GenBank/DDBJ databases">
        <title>Hymenobacter sp. HMF4947 Genome sequencing and assembly.</title>
        <authorList>
            <person name="Kang H."/>
            <person name="Cha I."/>
            <person name="Kim H."/>
            <person name="Joh K."/>
        </authorList>
    </citation>
    <scope>NUCLEOTIDE SEQUENCE [LARGE SCALE GENOMIC DNA]</scope>
    <source>
        <strain evidence="1 2">HMF4947</strain>
    </source>
</reference>
<dbReference type="Proteomes" id="UP000441336">
    <property type="component" value="Unassembled WGS sequence"/>
</dbReference>
<comment type="caution">
    <text evidence="1">The sequence shown here is derived from an EMBL/GenBank/DDBJ whole genome shotgun (WGS) entry which is preliminary data.</text>
</comment>
<dbReference type="EMBL" id="WQKZ01000009">
    <property type="protein sequence ID" value="MVN79100.1"/>
    <property type="molecule type" value="Genomic_DNA"/>
</dbReference>
<dbReference type="NCBIfam" id="TIGR03781">
    <property type="entry name" value="Bac_Flav_CT_K"/>
    <property type="match status" value="1"/>
</dbReference>
<accession>A0A7K1TL15</accession>